<feature type="domain" description="Anti-sigma K factor RskA C-terminal" evidence="1">
    <location>
        <begin position="111"/>
        <end position="230"/>
    </location>
</feature>
<gene>
    <name evidence="2" type="ORF">FE263_19475</name>
</gene>
<evidence type="ECO:0000313" key="3">
    <source>
        <dbReference type="Proteomes" id="UP000305654"/>
    </source>
</evidence>
<dbReference type="GO" id="GO:0005886">
    <property type="term" value="C:plasma membrane"/>
    <property type="evidence" value="ECO:0007669"/>
    <property type="project" value="InterPro"/>
</dbReference>
<keyword evidence="3" id="KW-1185">Reference proteome</keyword>
<dbReference type="InterPro" id="IPR051474">
    <property type="entry name" value="Anti-sigma-K/W_factor"/>
</dbReference>
<protein>
    <recommendedName>
        <fullName evidence="1">Anti-sigma K factor RskA C-terminal domain-containing protein</fullName>
    </recommendedName>
</protein>
<evidence type="ECO:0000313" key="2">
    <source>
        <dbReference type="EMBL" id="TLU71032.1"/>
    </source>
</evidence>
<dbReference type="OrthoDB" id="9816387at2"/>
<name>A0A5R9J0H0_9PROT</name>
<dbReference type="Pfam" id="PF10099">
    <property type="entry name" value="RskA_C"/>
    <property type="match status" value="1"/>
</dbReference>
<sequence length="236" mass="23930">MSATATDPGEEANLLAAEYVLGTLCAAERATLEREAATDPAMRSMIAWWEARLAPLAGLAPATTPPASLWPRIQASAWGVAAPPMRLLAPAADATPRVLGFWRATTAVGFALAAAIAGIAVYRPAPPLAPPPLVTALVPLNQQTPVFLASVADDGSAVVRPLTGVTVPLDRDLELWLLKDGASAPTPLGLLPASGAHLAVGTLSGHGPGKILVSLEPRGGSKTGLPTGPVLYGGGI</sequence>
<organism evidence="2 3">
    <name type="scientific">Lichenicoccus roseus</name>
    <dbReference type="NCBI Taxonomy" id="2683649"/>
    <lineage>
        <taxon>Bacteria</taxon>
        <taxon>Pseudomonadati</taxon>
        <taxon>Pseudomonadota</taxon>
        <taxon>Alphaproteobacteria</taxon>
        <taxon>Acetobacterales</taxon>
        <taxon>Acetobacteraceae</taxon>
        <taxon>Lichenicoccus</taxon>
    </lineage>
</organism>
<accession>A0A5R9J0H0</accession>
<dbReference type="AlphaFoldDB" id="A0A5R9J0H0"/>
<dbReference type="GO" id="GO:0016989">
    <property type="term" value="F:sigma factor antagonist activity"/>
    <property type="evidence" value="ECO:0007669"/>
    <property type="project" value="TreeGrafter"/>
</dbReference>
<dbReference type="PANTHER" id="PTHR37461:SF1">
    <property type="entry name" value="ANTI-SIGMA-K FACTOR RSKA"/>
    <property type="match status" value="1"/>
</dbReference>
<evidence type="ECO:0000259" key="1">
    <source>
        <dbReference type="Pfam" id="PF10099"/>
    </source>
</evidence>
<proteinExistence type="predicted"/>
<dbReference type="GO" id="GO:0006417">
    <property type="term" value="P:regulation of translation"/>
    <property type="evidence" value="ECO:0007669"/>
    <property type="project" value="TreeGrafter"/>
</dbReference>
<dbReference type="PANTHER" id="PTHR37461">
    <property type="entry name" value="ANTI-SIGMA-K FACTOR RSKA"/>
    <property type="match status" value="1"/>
</dbReference>
<reference evidence="2 3" key="1">
    <citation type="submission" date="2019-05" db="EMBL/GenBank/DDBJ databases">
        <authorList>
            <person name="Pankratov T."/>
            <person name="Grouzdev D."/>
        </authorList>
    </citation>
    <scope>NUCLEOTIDE SEQUENCE [LARGE SCALE GENOMIC DNA]</scope>
    <source>
        <strain evidence="2 3">KEBCLARHB70R</strain>
    </source>
</reference>
<dbReference type="InterPro" id="IPR018764">
    <property type="entry name" value="RskA_C"/>
</dbReference>
<dbReference type="EMBL" id="VCDI01000009">
    <property type="protein sequence ID" value="TLU71032.1"/>
    <property type="molecule type" value="Genomic_DNA"/>
</dbReference>
<comment type="caution">
    <text evidence="2">The sequence shown here is derived from an EMBL/GenBank/DDBJ whole genome shotgun (WGS) entry which is preliminary data.</text>
</comment>
<dbReference type="Proteomes" id="UP000305654">
    <property type="component" value="Unassembled WGS sequence"/>
</dbReference>
<dbReference type="RefSeq" id="WP_138327702.1">
    <property type="nucleotide sequence ID" value="NZ_VCDI01000009.1"/>
</dbReference>